<organism evidence="1 2">
    <name type="scientific">Colletotrichum asianum</name>
    <dbReference type="NCBI Taxonomy" id="702518"/>
    <lineage>
        <taxon>Eukaryota</taxon>
        <taxon>Fungi</taxon>
        <taxon>Dikarya</taxon>
        <taxon>Ascomycota</taxon>
        <taxon>Pezizomycotina</taxon>
        <taxon>Sordariomycetes</taxon>
        <taxon>Hypocreomycetidae</taxon>
        <taxon>Glomerellales</taxon>
        <taxon>Glomerellaceae</taxon>
        <taxon>Colletotrichum</taxon>
        <taxon>Colletotrichum gloeosporioides species complex</taxon>
    </lineage>
</organism>
<keyword evidence="2" id="KW-1185">Reference proteome</keyword>
<sequence length="93" mass="10857">MAEWTMHCQGRRQLDVLLWSFGWWDSTPNTAGSSETAVWFGHRAHRSGRCVNFRIPKDANYTSEYSRVDLRVWVIFPRTKYQLNGSLAFTAVM</sequence>
<dbReference type="EMBL" id="WOWK01000008">
    <property type="protein sequence ID" value="KAF0330213.1"/>
    <property type="molecule type" value="Genomic_DNA"/>
</dbReference>
<name>A0A8H3WT25_9PEZI</name>
<reference evidence="1 2" key="1">
    <citation type="submission" date="2019-12" db="EMBL/GenBank/DDBJ databases">
        <title>A genome sequence resource for the geographically widespread anthracnose pathogen Colletotrichum asianum.</title>
        <authorList>
            <person name="Meng Y."/>
        </authorList>
    </citation>
    <scope>NUCLEOTIDE SEQUENCE [LARGE SCALE GENOMIC DNA]</scope>
    <source>
        <strain evidence="1 2">ICMP 18580</strain>
    </source>
</reference>
<protein>
    <submittedName>
        <fullName evidence="1">Uncharacterized protein</fullName>
    </submittedName>
</protein>
<evidence type="ECO:0000313" key="2">
    <source>
        <dbReference type="Proteomes" id="UP000434172"/>
    </source>
</evidence>
<proteinExistence type="predicted"/>
<accession>A0A8H3WT25</accession>
<evidence type="ECO:0000313" key="1">
    <source>
        <dbReference type="EMBL" id="KAF0330213.1"/>
    </source>
</evidence>
<dbReference type="AlphaFoldDB" id="A0A8H3WT25"/>
<dbReference type="Proteomes" id="UP000434172">
    <property type="component" value="Unassembled WGS sequence"/>
</dbReference>
<gene>
    <name evidence="1" type="ORF">GQ607_002543</name>
</gene>
<comment type="caution">
    <text evidence="1">The sequence shown here is derived from an EMBL/GenBank/DDBJ whole genome shotgun (WGS) entry which is preliminary data.</text>
</comment>